<dbReference type="Pfam" id="PF13458">
    <property type="entry name" value="Peripla_BP_6"/>
    <property type="match status" value="1"/>
</dbReference>
<feature type="domain" description="Leucine-binding protein" evidence="4">
    <location>
        <begin position="37"/>
        <end position="384"/>
    </location>
</feature>
<dbReference type="SUPFAM" id="SSF53822">
    <property type="entry name" value="Periplasmic binding protein-like I"/>
    <property type="match status" value="1"/>
</dbReference>
<organism evidence="5 6">
    <name type="scientific">Actinomadura fulvescens</name>
    <dbReference type="NCBI Taxonomy" id="46160"/>
    <lineage>
        <taxon>Bacteria</taxon>
        <taxon>Bacillati</taxon>
        <taxon>Actinomycetota</taxon>
        <taxon>Actinomycetes</taxon>
        <taxon>Streptosporangiales</taxon>
        <taxon>Thermomonosporaceae</taxon>
        <taxon>Actinomadura</taxon>
    </lineage>
</organism>
<keyword evidence="6" id="KW-1185">Reference proteome</keyword>
<dbReference type="PANTHER" id="PTHR30483:SF37">
    <property type="entry name" value="ABC TRANSPORTER SUBSTRATE-BINDING PROTEIN"/>
    <property type="match status" value="1"/>
</dbReference>
<dbReference type="Proteomes" id="UP001501509">
    <property type="component" value="Unassembled WGS sequence"/>
</dbReference>
<keyword evidence="2 3" id="KW-0732">Signal</keyword>
<dbReference type="PANTHER" id="PTHR30483">
    <property type="entry name" value="LEUCINE-SPECIFIC-BINDING PROTEIN"/>
    <property type="match status" value="1"/>
</dbReference>
<dbReference type="PROSITE" id="PS51257">
    <property type="entry name" value="PROKAR_LIPOPROTEIN"/>
    <property type="match status" value="1"/>
</dbReference>
<dbReference type="Gene3D" id="3.40.50.2300">
    <property type="match status" value="2"/>
</dbReference>
<reference evidence="5 6" key="1">
    <citation type="journal article" date="2019" name="Int. J. Syst. Evol. Microbiol.">
        <title>The Global Catalogue of Microorganisms (GCM) 10K type strain sequencing project: providing services to taxonomists for standard genome sequencing and annotation.</title>
        <authorList>
            <consortium name="The Broad Institute Genomics Platform"/>
            <consortium name="The Broad Institute Genome Sequencing Center for Infectious Disease"/>
            <person name="Wu L."/>
            <person name="Ma J."/>
        </authorList>
    </citation>
    <scope>NUCLEOTIDE SEQUENCE [LARGE SCALE GENOMIC DNA]</scope>
    <source>
        <strain evidence="5 6">JCM 6833</strain>
    </source>
</reference>
<gene>
    <name evidence="5" type="ORF">GCM10010411_67980</name>
</gene>
<protein>
    <submittedName>
        <fullName evidence="5">Amino acid ABC transporter substrate-binding protein</fullName>
    </submittedName>
</protein>
<dbReference type="RefSeq" id="WP_344546571.1">
    <property type="nucleotide sequence ID" value="NZ_BAAATD010000010.1"/>
</dbReference>
<dbReference type="InterPro" id="IPR028081">
    <property type="entry name" value="Leu-bd"/>
</dbReference>
<evidence type="ECO:0000256" key="3">
    <source>
        <dbReference type="SAM" id="SignalP"/>
    </source>
</evidence>
<evidence type="ECO:0000256" key="2">
    <source>
        <dbReference type="ARBA" id="ARBA00022729"/>
    </source>
</evidence>
<feature type="signal peptide" evidence="3">
    <location>
        <begin position="1"/>
        <end position="20"/>
    </location>
</feature>
<accession>A0ABN3QBW9</accession>
<comment type="caution">
    <text evidence="5">The sequence shown here is derived from an EMBL/GenBank/DDBJ whole genome shotgun (WGS) entry which is preliminary data.</text>
</comment>
<dbReference type="InterPro" id="IPR051010">
    <property type="entry name" value="BCAA_transport"/>
</dbReference>
<dbReference type="EMBL" id="BAAATD010000010">
    <property type="protein sequence ID" value="GAA2622345.1"/>
    <property type="molecule type" value="Genomic_DNA"/>
</dbReference>
<evidence type="ECO:0000259" key="4">
    <source>
        <dbReference type="Pfam" id="PF13458"/>
    </source>
</evidence>
<sequence>MVRNLSLVAGAVTAALLAAACGSKGESGGATGDTLVLGAPYSNTGALAREGQLTKQGYDLCKETINARGGVPVGSRRLRIDIRYSDDTSKADVAARIVDRLNDYGVKLVLGPYGSASTAAAAPVVERNKQVMADAAGADDKIFQQGYRRSFAVLSPATEYAASMVKAIDELASPKPRTIAFLSADDGFSKTVAEGGVAEARERGYTVLPTEYFPAHATDVSAVLTKIKGKRPDVIVGSVHLAEGIAIIKQANELGVRPKLFAESVAPPTPDFRNTLRSLANGVIGSSQWTAEVQGSEPFFGTAKDYAAAVQARYGHPAQYHNAEATAACLALAMAAQKAGSTEPDKVRDAMAALDTPSFFGRIKFDATGQNKFKPMSVIQVQAGKVVTVWPKDAAAAKLIWPAQ</sequence>
<dbReference type="InterPro" id="IPR028082">
    <property type="entry name" value="Peripla_BP_I"/>
</dbReference>
<proteinExistence type="inferred from homology"/>
<feature type="chain" id="PRO_5046066424" evidence="3">
    <location>
        <begin position="21"/>
        <end position="404"/>
    </location>
</feature>
<dbReference type="CDD" id="cd06338">
    <property type="entry name" value="PBP1_ABC_ligand_binding-like"/>
    <property type="match status" value="1"/>
</dbReference>
<evidence type="ECO:0000313" key="5">
    <source>
        <dbReference type="EMBL" id="GAA2622345.1"/>
    </source>
</evidence>
<name>A0ABN3QBW9_9ACTN</name>
<evidence type="ECO:0000313" key="6">
    <source>
        <dbReference type="Proteomes" id="UP001501509"/>
    </source>
</evidence>
<evidence type="ECO:0000256" key="1">
    <source>
        <dbReference type="ARBA" id="ARBA00010062"/>
    </source>
</evidence>
<comment type="similarity">
    <text evidence="1">Belongs to the leucine-binding protein family.</text>
</comment>